<comment type="similarity">
    <text evidence="7">Belongs to the transglycosylase MltG family.</text>
</comment>
<keyword evidence="5 7" id="KW-0456">Lyase</keyword>
<evidence type="ECO:0000256" key="6">
    <source>
        <dbReference type="ARBA" id="ARBA00023316"/>
    </source>
</evidence>
<dbReference type="GO" id="GO:0008932">
    <property type="term" value="F:lytic endotransglycosylase activity"/>
    <property type="evidence" value="ECO:0007669"/>
    <property type="project" value="UniProtKB-UniRule"/>
</dbReference>
<evidence type="ECO:0000256" key="4">
    <source>
        <dbReference type="ARBA" id="ARBA00023136"/>
    </source>
</evidence>
<comment type="function">
    <text evidence="7">Functions as a peptidoglycan terminase that cleaves nascent peptidoglycan strands endolytically to terminate their elongation.</text>
</comment>
<keyword evidence="1 7" id="KW-1003">Cell membrane</keyword>
<proteinExistence type="inferred from homology"/>
<evidence type="ECO:0000256" key="7">
    <source>
        <dbReference type="HAMAP-Rule" id="MF_02065"/>
    </source>
</evidence>
<comment type="catalytic activity">
    <reaction evidence="7">
        <text>a peptidoglycan chain = a peptidoglycan chain with N-acetyl-1,6-anhydromuramyl-[peptide] at the reducing end + a peptidoglycan chain with N-acetylglucosamine at the non-reducing end.</text>
        <dbReference type="EC" id="4.2.2.29"/>
    </reaction>
</comment>
<organism evidence="9 10">
    <name type="scientific">Actinomyces weissii</name>
    <dbReference type="NCBI Taxonomy" id="675090"/>
    <lineage>
        <taxon>Bacteria</taxon>
        <taxon>Bacillati</taxon>
        <taxon>Actinomycetota</taxon>
        <taxon>Actinomycetes</taxon>
        <taxon>Actinomycetales</taxon>
        <taxon>Actinomycetaceae</taxon>
        <taxon>Actinomyces</taxon>
    </lineage>
</organism>
<name>A0A7T7MBR5_9ACTO</name>
<evidence type="ECO:0000313" key="10">
    <source>
        <dbReference type="Proteomes" id="UP000595895"/>
    </source>
</evidence>
<feature type="site" description="Important for catalytic activity" evidence="7">
    <location>
        <position position="260"/>
    </location>
</feature>
<evidence type="ECO:0000256" key="5">
    <source>
        <dbReference type="ARBA" id="ARBA00023239"/>
    </source>
</evidence>
<sequence length="400" mass="42874">MDAVGLTDESSSAAPDGTRRRRSDRRAERANRKRRRRRQAVVTALVLLVLVSGVFYIGRQAITEIRAASPTSTAVTDYPGPGEQEVTITIPEGSTGTQIGEILKTADVVASVEAFVEAFDANSKSGNIQPGTYSLRTRMSAAQAVAGLLDPASRSEHTLTIPEGFTKNQVRERLKTVGHFSDTDIDAAFADAAGIGLPEVAGGDVEGWLAPKTYGLQENATAKDVIAKMVETTINELREAGISEADYQTILVKASIIEREANDPKYYAQVARVIENRLVDTAGDTRGLLQMDSTVLYGLGRVGGIPSTAELADGENRYNTYVHQGLPPTPIGSPSKAAIEAAKQPAEGSWLYFVTVDLTTGETLFASSHTEHETNVKRLKEYCQNNQEICSGTTTPSPAG</sequence>
<keyword evidence="2 7" id="KW-0812">Transmembrane</keyword>
<keyword evidence="4 7" id="KW-0472">Membrane</keyword>
<dbReference type="Gene3D" id="3.30.1490.480">
    <property type="entry name" value="Endolytic murein transglycosylase"/>
    <property type="match status" value="1"/>
</dbReference>
<dbReference type="HAMAP" id="MF_02065">
    <property type="entry name" value="MltG"/>
    <property type="match status" value="1"/>
</dbReference>
<keyword evidence="6 7" id="KW-0961">Cell wall biogenesis/degradation</keyword>
<reference evidence="9 10" key="1">
    <citation type="submission" date="2020-12" db="EMBL/GenBank/DDBJ databases">
        <authorList>
            <person name="Zhou J."/>
        </authorList>
    </citation>
    <scope>NUCLEOTIDE SEQUENCE [LARGE SCALE GENOMIC DNA]</scope>
    <source>
        <strain evidence="9 10">CCUG 61299</strain>
    </source>
</reference>
<feature type="region of interest" description="Disordered" evidence="8">
    <location>
        <begin position="1"/>
        <end position="35"/>
    </location>
</feature>
<gene>
    <name evidence="7 9" type="primary">mltG</name>
    <name evidence="9" type="ORF">JG540_05025</name>
</gene>
<evidence type="ECO:0000313" key="9">
    <source>
        <dbReference type="EMBL" id="QQM68344.1"/>
    </source>
</evidence>
<dbReference type="PANTHER" id="PTHR30518:SF2">
    <property type="entry name" value="ENDOLYTIC MUREIN TRANSGLYCOSYLASE"/>
    <property type="match status" value="1"/>
</dbReference>
<keyword evidence="10" id="KW-1185">Reference proteome</keyword>
<dbReference type="InterPro" id="IPR003770">
    <property type="entry name" value="MLTG-like"/>
</dbReference>
<keyword evidence="3 7" id="KW-1133">Transmembrane helix</keyword>
<evidence type="ECO:0000256" key="2">
    <source>
        <dbReference type="ARBA" id="ARBA00022692"/>
    </source>
</evidence>
<dbReference type="GO" id="GO:0071555">
    <property type="term" value="P:cell wall organization"/>
    <property type="evidence" value="ECO:0007669"/>
    <property type="project" value="UniProtKB-KW"/>
</dbReference>
<protein>
    <recommendedName>
        <fullName evidence="7">Endolytic murein transglycosylase</fullName>
        <ecNumber evidence="7">4.2.2.29</ecNumber>
    </recommendedName>
    <alternativeName>
        <fullName evidence="7">Peptidoglycan lytic transglycosylase</fullName>
    </alternativeName>
    <alternativeName>
        <fullName evidence="7">Peptidoglycan polymerization terminase</fullName>
    </alternativeName>
</protein>
<dbReference type="EMBL" id="CP066802">
    <property type="protein sequence ID" value="QQM68344.1"/>
    <property type="molecule type" value="Genomic_DNA"/>
</dbReference>
<accession>A0A7T7MBR5</accession>
<dbReference type="GO" id="GO:0005886">
    <property type="term" value="C:plasma membrane"/>
    <property type="evidence" value="ECO:0007669"/>
    <property type="project" value="UniProtKB-SubCell"/>
</dbReference>
<dbReference type="EC" id="4.2.2.29" evidence="7"/>
<dbReference type="Pfam" id="PF02618">
    <property type="entry name" value="YceG"/>
    <property type="match status" value="1"/>
</dbReference>
<dbReference type="Proteomes" id="UP000595895">
    <property type="component" value="Chromosome"/>
</dbReference>
<dbReference type="PANTHER" id="PTHR30518">
    <property type="entry name" value="ENDOLYTIC MUREIN TRANSGLYCOSYLASE"/>
    <property type="match status" value="1"/>
</dbReference>
<evidence type="ECO:0000256" key="8">
    <source>
        <dbReference type="SAM" id="MobiDB-lite"/>
    </source>
</evidence>
<dbReference type="KEGG" id="awe:JG540_05025"/>
<dbReference type="NCBIfam" id="TIGR00247">
    <property type="entry name" value="endolytic transglycosylase MltG"/>
    <property type="match status" value="1"/>
</dbReference>
<evidence type="ECO:0000256" key="3">
    <source>
        <dbReference type="ARBA" id="ARBA00022989"/>
    </source>
</evidence>
<evidence type="ECO:0000256" key="1">
    <source>
        <dbReference type="ARBA" id="ARBA00022475"/>
    </source>
</evidence>
<comment type="subcellular location">
    <subcellularLocation>
        <location evidence="7">Cell membrane</location>
        <topology evidence="7">Single-pass membrane protein</topology>
    </subcellularLocation>
</comment>
<dbReference type="GO" id="GO:0009252">
    <property type="term" value="P:peptidoglycan biosynthetic process"/>
    <property type="evidence" value="ECO:0007669"/>
    <property type="project" value="UniProtKB-UniRule"/>
</dbReference>
<dbReference type="AlphaFoldDB" id="A0A7T7MBR5"/>
<feature type="transmembrane region" description="Helical" evidence="7">
    <location>
        <begin position="40"/>
        <end position="58"/>
    </location>
</feature>